<dbReference type="Gene3D" id="1.20.1070.10">
    <property type="entry name" value="Rhodopsin 7-helix transmembrane proteins"/>
    <property type="match status" value="1"/>
</dbReference>
<dbReference type="GeneID" id="111087006"/>
<sequence length="279" mass="31465">MNDSVTTIMYNALFYSVLEKNDNVTSSVMANISNITTTDHPQSDVIYFPHPEEMLIPWMTNSYFPFIMTTYIITFIIGVTGNIVVIAVMTCDNSSRNVTSIFLVSLAVADLLLLVIYVPLDVAHYFVIQWDKDGTICKTAAYAETVSAFASVFNLMAVTLERFVVIVFPIKSRSLCTMGNCKQLVVVVWIVSLLLSLPVIASKSTEETTMTNYEITITLFSCKEQKDWRGLAVAIYRLVILFSLPSVLMIICYTWVIIELWISTKTMDELTNQSRLSRC</sequence>
<keyword evidence="4 10" id="KW-1133">Transmembrane helix</keyword>
<evidence type="ECO:0000256" key="3">
    <source>
        <dbReference type="ARBA" id="ARBA00022692"/>
    </source>
</evidence>
<dbReference type="Pfam" id="PF00001">
    <property type="entry name" value="7tm_1"/>
    <property type="match status" value="1"/>
</dbReference>
<keyword evidence="7 9" id="KW-0675">Receptor</keyword>
<evidence type="ECO:0000256" key="9">
    <source>
        <dbReference type="RuleBase" id="RU000688"/>
    </source>
</evidence>
<feature type="transmembrane region" description="Helical" evidence="10">
    <location>
        <begin position="63"/>
        <end position="89"/>
    </location>
</feature>
<keyword evidence="8 9" id="KW-0807">Transducer</keyword>
<feature type="domain" description="G-protein coupled receptors family 1 profile" evidence="11">
    <location>
        <begin position="81"/>
        <end position="279"/>
    </location>
</feature>
<keyword evidence="5 9" id="KW-0297">G-protein coupled receptor</keyword>
<keyword evidence="12" id="KW-1185">Reference proteome</keyword>
<dbReference type="SUPFAM" id="SSF81321">
    <property type="entry name" value="Family A G protein-coupled receptor-like"/>
    <property type="match status" value="1"/>
</dbReference>
<evidence type="ECO:0000259" key="11">
    <source>
        <dbReference type="PROSITE" id="PS50262"/>
    </source>
</evidence>
<dbReference type="RefSeq" id="XP_022247765.1">
    <property type="nucleotide sequence ID" value="XM_022392057.1"/>
</dbReference>
<dbReference type="PROSITE" id="PS00237">
    <property type="entry name" value="G_PROTEIN_RECEP_F1_1"/>
    <property type="match status" value="1"/>
</dbReference>
<evidence type="ECO:0000256" key="6">
    <source>
        <dbReference type="ARBA" id="ARBA00023136"/>
    </source>
</evidence>
<dbReference type="PANTHER" id="PTHR45695">
    <property type="entry name" value="LEUCOKININ RECEPTOR-RELATED"/>
    <property type="match status" value="1"/>
</dbReference>
<dbReference type="PRINTS" id="PR00237">
    <property type="entry name" value="GPCRRHODOPSN"/>
</dbReference>
<evidence type="ECO:0000256" key="2">
    <source>
        <dbReference type="ARBA" id="ARBA00010663"/>
    </source>
</evidence>
<proteinExistence type="inferred from homology"/>
<reference evidence="13" key="1">
    <citation type="submission" date="2025-08" db="UniProtKB">
        <authorList>
            <consortium name="RefSeq"/>
        </authorList>
    </citation>
    <scope>IDENTIFICATION</scope>
    <source>
        <tissue evidence="13">Muscle</tissue>
    </source>
</reference>
<feature type="transmembrane region" description="Helical" evidence="10">
    <location>
        <begin position="181"/>
        <end position="201"/>
    </location>
</feature>
<evidence type="ECO:0000256" key="5">
    <source>
        <dbReference type="ARBA" id="ARBA00023040"/>
    </source>
</evidence>
<feature type="transmembrane region" description="Helical" evidence="10">
    <location>
        <begin position="101"/>
        <end position="120"/>
    </location>
</feature>
<evidence type="ECO:0000313" key="13">
    <source>
        <dbReference type="RefSeq" id="XP_022247765.1"/>
    </source>
</evidence>
<comment type="subcellular location">
    <subcellularLocation>
        <location evidence="1">Membrane</location>
        <topology evidence="1">Multi-pass membrane protein</topology>
    </subcellularLocation>
</comment>
<evidence type="ECO:0000256" key="7">
    <source>
        <dbReference type="ARBA" id="ARBA00023170"/>
    </source>
</evidence>
<accession>A0ABM1SVV9</accession>
<dbReference type="PANTHER" id="PTHR45695:SF9">
    <property type="entry name" value="LEUCOKININ RECEPTOR"/>
    <property type="match status" value="1"/>
</dbReference>
<keyword evidence="3 9" id="KW-0812">Transmembrane</keyword>
<evidence type="ECO:0000313" key="12">
    <source>
        <dbReference type="Proteomes" id="UP000694941"/>
    </source>
</evidence>
<evidence type="ECO:0000256" key="1">
    <source>
        <dbReference type="ARBA" id="ARBA00004141"/>
    </source>
</evidence>
<evidence type="ECO:0000256" key="10">
    <source>
        <dbReference type="SAM" id="Phobius"/>
    </source>
</evidence>
<evidence type="ECO:0000256" key="4">
    <source>
        <dbReference type="ARBA" id="ARBA00022989"/>
    </source>
</evidence>
<dbReference type="InterPro" id="IPR017452">
    <property type="entry name" value="GPCR_Rhodpsn_7TM"/>
</dbReference>
<keyword evidence="6 10" id="KW-0472">Membrane</keyword>
<dbReference type="InterPro" id="IPR000276">
    <property type="entry name" value="GPCR_Rhodpsn"/>
</dbReference>
<dbReference type="PROSITE" id="PS50262">
    <property type="entry name" value="G_PROTEIN_RECEP_F1_2"/>
    <property type="match status" value="1"/>
</dbReference>
<evidence type="ECO:0000256" key="8">
    <source>
        <dbReference type="ARBA" id="ARBA00023224"/>
    </source>
</evidence>
<dbReference type="Proteomes" id="UP000694941">
    <property type="component" value="Unplaced"/>
</dbReference>
<feature type="transmembrane region" description="Helical" evidence="10">
    <location>
        <begin position="140"/>
        <end position="160"/>
    </location>
</feature>
<gene>
    <name evidence="13" type="primary">LOC111087006</name>
</gene>
<feature type="transmembrane region" description="Helical" evidence="10">
    <location>
        <begin position="234"/>
        <end position="258"/>
    </location>
</feature>
<organism evidence="12 13">
    <name type="scientific">Limulus polyphemus</name>
    <name type="common">Atlantic horseshoe crab</name>
    <dbReference type="NCBI Taxonomy" id="6850"/>
    <lineage>
        <taxon>Eukaryota</taxon>
        <taxon>Metazoa</taxon>
        <taxon>Ecdysozoa</taxon>
        <taxon>Arthropoda</taxon>
        <taxon>Chelicerata</taxon>
        <taxon>Merostomata</taxon>
        <taxon>Xiphosura</taxon>
        <taxon>Limulidae</taxon>
        <taxon>Limulus</taxon>
    </lineage>
</organism>
<name>A0ABM1SVV9_LIMPO</name>
<comment type="similarity">
    <text evidence="2 9">Belongs to the G-protein coupled receptor 1 family.</text>
</comment>
<protein>
    <submittedName>
        <fullName evidence="13">Type-1B angiotensin II receptor-like</fullName>
    </submittedName>
</protein>